<reference evidence="1 2" key="1">
    <citation type="journal article" date="2014" name="Agronomy (Basel)">
        <title>A Draft Genome Sequence for Ensete ventricosum, the Drought-Tolerant Tree Against Hunger.</title>
        <authorList>
            <person name="Harrison J."/>
            <person name="Moore K.A."/>
            <person name="Paszkiewicz K."/>
            <person name="Jones T."/>
            <person name="Grant M."/>
            <person name="Ambacheew D."/>
            <person name="Muzemil S."/>
            <person name="Studholme D.J."/>
        </authorList>
    </citation>
    <scope>NUCLEOTIDE SEQUENCE [LARGE SCALE GENOMIC DNA]</scope>
</reference>
<name>A0A426XRN2_ENSVE</name>
<comment type="caution">
    <text evidence="1">The sequence shown here is derived from an EMBL/GenBank/DDBJ whole genome shotgun (WGS) entry which is preliminary data.</text>
</comment>
<proteinExistence type="predicted"/>
<accession>A0A426XRN2</accession>
<dbReference type="AlphaFoldDB" id="A0A426XRN2"/>
<sequence length="69" mass="7589">MKLLIPCSLGGRAVIVKGVEEVENIEANSKYQDKAEGADAKELHKTGVNELIIKIAESERLRIDARVLD</sequence>
<dbReference type="Proteomes" id="UP000287651">
    <property type="component" value="Unassembled WGS sequence"/>
</dbReference>
<dbReference type="EMBL" id="AMZH03018055">
    <property type="protein sequence ID" value="RRT42124.1"/>
    <property type="molecule type" value="Genomic_DNA"/>
</dbReference>
<evidence type="ECO:0000313" key="2">
    <source>
        <dbReference type="Proteomes" id="UP000287651"/>
    </source>
</evidence>
<gene>
    <name evidence="1" type="ORF">B296_00044157</name>
</gene>
<organism evidence="1 2">
    <name type="scientific">Ensete ventricosum</name>
    <name type="common">Abyssinian banana</name>
    <name type="synonym">Musa ensete</name>
    <dbReference type="NCBI Taxonomy" id="4639"/>
    <lineage>
        <taxon>Eukaryota</taxon>
        <taxon>Viridiplantae</taxon>
        <taxon>Streptophyta</taxon>
        <taxon>Embryophyta</taxon>
        <taxon>Tracheophyta</taxon>
        <taxon>Spermatophyta</taxon>
        <taxon>Magnoliopsida</taxon>
        <taxon>Liliopsida</taxon>
        <taxon>Zingiberales</taxon>
        <taxon>Musaceae</taxon>
        <taxon>Ensete</taxon>
    </lineage>
</organism>
<protein>
    <submittedName>
        <fullName evidence="1">Uncharacterized protein</fullName>
    </submittedName>
</protein>
<evidence type="ECO:0000313" key="1">
    <source>
        <dbReference type="EMBL" id="RRT42124.1"/>
    </source>
</evidence>